<keyword evidence="2" id="KW-0472">Membrane</keyword>
<evidence type="ECO:0000313" key="4">
    <source>
        <dbReference type="Proteomes" id="UP000234748"/>
    </source>
</evidence>
<feature type="transmembrane region" description="Helical" evidence="2">
    <location>
        <begin position="160"/>
        <end position="179"/>
    </location>
</feature>
<dbReference type="Proteomes" id="UP000234748">
    <property type="component" value="Unassembled WGS sequence"/>
</dbReference>
<keyword evidence="2" id="KW-1133">Transmembrane helix</keyword>
<protein>
    <submittedName>
        <fullName evidence="3">Uncharacterized protein</fullName>
    </submittedName>
</protein>
<evidence type="ECO:0000256" key="2">
    <source>
        <dbReference type="SAM" id="Phobius"/>
    </source>
</evidence>
<feature type="transmembrane region" description="Helical" evidence="2">
    <location>
        <begin position="100"/>
        <end position="121"/>
    </location>
</feature>
<feature type="transmembrane region" description="Helical" evidence="2">
    <location>
        <begin position="133"/>
        <end position="153"/>
    </location>
</feature>
<feature type="region of interest" description="Disordered" evidence="1">
    <location>
        <begin position="1"/>
        <end position="76"/>
    </location>
</feature>
<keyword evidence="4" id="KW-1185">Reference proteome</keyword>
<evidence type="ECO:0000256" key="1">
    <source>
        <dbReference type="SAM" id="MobiDB-lite"/>
    </source>
</evidence>
<dbReference type="EMBL" id="PGUY01000003">
    <property type="protein sequence ID" value="PLT31634.1"/>
    <property type="molecule type" value="Genomic_DNA"/>
</dbReference>
<feature type="compositionally biased region" description="Basic and acidic residues" evidence="1">
    <location>
        <begin position="9"/>
        <end position="57"/>
    </location>
</feature>
<evidence type="ECO:0000313" key="3">
    <source>
        <dbReference type="EMBL" id="PLT31634.1"/>
    </source>
</evidence>
<feature type="transmembrane region" description="Helical" evidence="2">
    <location>
        <begin position="185"/>
        <end position="203"/>
    </location>
</feature>
<organism evidence="3 4">
    <name type="scientific">Peribacillus deserti</name>
    <dbReference type="NCBI Taxonomy" id="673318"/>
    <lineage>
        <taxon>Bacteria</taxon>
        <taxon>Bacillati</taxon>
        <taxon>Bacillota</taxon>
        <taxon>Bacilli</taxon>
        <taxon>Bacillales</taxon>
        <taxon>Bacillaceae</taxon>
        <taxon>Peribacillus</taxon>
    </lineage>
</organism>
<keyword evidence="2" id="KW-0812">Transmembrane</keyword>
<name>A0A2N5MBA9_9BACI</name>
<comment type="caution">
    <text evidence="3">The sequence shown here is derived from an EMBL/GenBank/DDBJ whole genome shotgun (WGS) entry which is preliminary data.</text>
</comment>
<feature type="transmembrane region" description="Helical" evidence="2">
    <location>
        <begin position="210"/>
        <end position="227"/>
    </location>
</feature>
<dbReference type="AlphaFoldDB" id="A0A2N5MBA9"/>
<accession>A0A2N5MBA9</accession>
<dbReference type="RefSeq" id="WP_101639993.1">
    <property type="nucleotide sequence ID" value="NZ_PGUY01000003.1"/>
</dbReference>
<proteinExistence type="predicted"/>
<feature type="transmembrane region" description="Helical" evidence="2">
    <location>
        <begin position="233"/>
        <end position="251"/>
    </location>
</feature>
<gene>
    <name evidence="3" type="ORF">CUU66_01910</name>
</gene>
<dbReference type="OrthoDB" id="2850670at2"/>
<reference evidence="3 4" key="1">
    <citation type="submission" date="2017-11" db="EMBL/GenBank/DDBJ databases">
        <title>Comparitive Functional Genomics of Dry Heat Resistant strains isolated from the Viking Spacecraft.</title>
        <authorList>
            <person name="Seuylemezian A."/>
            <person name="Cooper K."/>
            <person name="Vaishampayan P."/>
        </authorList>
    </citation>
    <scope>NUCLEOTIDE SEQUENCE [LARGE SCALE GENOMIC DNA]</scope>
    <source>
        <strain evidence="3 4">V1-29</strain>
    </source>
</reference>
<sequence length="274" mass="31248">MDFYSESEYPEKVDGDQYREQTRTEEPQAKRETDPWGRDIRETSEGKVTRSRMERRNKPGGSEAKVGSTPPSRTSSKRIFKFRPSFKKVNVKQPRVNVNLAIKIAAVLAVLINVRYVMGLMEDPVGTFTFNQLVIKLGISAGINFAAVWILFAKQSRIKYFLSLFAVLASFLYYFYGIYTNHTLLVRSNLVPTVLVILSVLMLVNSRSNYYLKSILMLVIAAAGIYVSSNQFALEWVLIGSAGLVMFFRVSKTQNKDKSTKKENRVRRNQRQSA</sequence>